<keyword evidence="1" id="KW-0732">Signal</keyword>
<evidence type="ECO:0008006" key="4">
    <source>
        <dbReference type="Google" id="ProtNLM"/>
    </source>
</evidence>
<feature type="chain" id="PRO_5002672807" description="Outer membrane protein beta-barrel domain-containing protein" evidence="1">
    <location>
        <begin position="26"/>
        <end position="271"/>
    </location>
</feature>
<dbReference type="AlphaFoldDB" id="A4SZ32"/>
<dbReference type="Proteomes" id="UP000000231">
    <property type="component" value="Chromosome"/>
</dbReference>
<dbReference type="EMBL" id="CP000655">
    <property type="protein sequence ID" value="ABP34746.1"/>
    <property type="molecule type" value="Genomic_DNA"/>
</dbReference>
<protein>
    <recommendedName>
        <fullName evidence="4">Outer membrane protein beta-barrel domain-containing protein</fullName>
    </recommendedName>
</protein>
<evidence type="ECO:0000313" key="2">
    <source>
        <dbReference type="EMBL" id="ABP34746.1"/>
    </source>
</evidence>
<dbReference type="eggNOG" id="COG2067">
    <property type="taxonomic scope" value="Bacteria"/>
</dbReference>
<sequence>MMNKKIFAPILTVCAILLSIGIAHADENLSPIPNISDQWRFEVTPYAWLPTIGSTLSYNDRYVTTASLDANKVLSSLKSGAMIAGEAHYGNWGVMGDFITATLQKSGTIPITIPPGSPATLADKGTVQSTILTGAATYTLFRNQNAYVDGLVGARWVGMTATLNLALNGTADKLSDSSAMSTVDPIVGFKGRYRIADSTWYIPIYGDIGGGGGTTNMTWQGILGVGKTFEKWLDVSLVYRGLYYDMRGGSNNGLLQKTTFQGPQLSATFNF</sequence>
<name>A4SZ32_POLAQ</name>
<accession>A4SZ32</accession>
<organism evidence="2 3">
    <name type="scientific">Polynucleobacter asymbioticus (strain DSM 18221 / CIP 109841 / QLW-P1DMWA-1)</name>
    <name type="common">Polynucleobacter necessarius subsp. asymbioticus</name>
    <dbReference type="NCBI Taxonomy" id="312153"/>
    <lineage>
        <taxon>Bacteria</taxon>
        <taxon>Pseudomonadati</taxon>
        <taxon>Pseudomonadota</taxon>
        <taxon>Betaproteobacteria</taxon>
        <taxon>Burkholderiales</taxon>
        <taxon>Burkholderiaceae</taxon>
        <taxon>Polynucleobacter</taxon>
    </lineage>
</organism>
<gene>
    <name evidence="2" type="ordered locus">Pnuc_1532</name>
</gene>
<evidence type="ECO:0000313" key="3">
    <source>
        <dbReference type="Proteomes" id="UP000000231"/>
    </source>
</evidence>
<proteinExistence type="predicted"/>
<feature type="signal peptide" evidence="1">
    <location>
        <begin position="1"/>
        <end position="25"/>
    </location>
</feature>
<evidence type="ECO:0000256" key="1">
    <source>
        <dbReference type="SAM" id="SignalP"/>
    </source>
</evidence>
<reference evidence="2 3" key="1">
    <citation type="journal article" date="2012" name="Stand. Genomic Sci.">
        <title>Complete genome sequence of Polynucleobacter necessarius subsp. asymbioticus type strain (QLW-P1DMWA-1(T)).</title>
        <authorList>
            <person name="Meincke L."/>
            <person name="Copeland A."/>
            <person name="Lapidus A."/>
            <person name="Lucas S."/>
            <person name="Berry K.W."/>
            <person name="Del Rio T.G."/>
            <person name="Hammon N."/>
            <person name="Dalin E."/>
            <person name="Tice H."/>
            <person name="Pitluck S."/>
            <person name="Richardson P."/>
            <person name="Bruce D."/>
            <person name="Goodwin L."/>
            <person name="Han C."/>
            <person name="Tapia R."/>
            <person name="Detter J.C."/>
            <person name="Schmutz J."/>
            <person name="Brettin T."/>
            <person name="Larimer F."/>
            <person name="Land M."/>
            <person name="Hauser L."/>
            <person name="Kyrpides N.C."/>
            <person name="Ivanova N."/>
            <person name="Goker M."/>
            <person name="Woyke T."/>
            <person name="Wu Q.L."/>
            <person name="Pockl M."/>
            <person name="Hahn M.W."/>
            <person name="Klenk H.P."/>
        </authorList>
    </citation>
    <scope>NUCLEOTIDE SEQUENCE [LARGE SCALE GENOMIC DNA]</scope>
    <source>
        <strain evidence="3">DSM 18221 / CIP 109841 / QLW-P1DMWA-1</strain>
    </source>
</reference>
<dbReference type="RefSeq" id="WP_011903369.1">
    <property type="nucleotide sequence ID" value="NC_009379.1"/>
</dbReference>
<dbReference type="HOGENOM" id="CLU_077404_2_0_4"/>
<dbReference type="KEGG" id="pnu:Pnuc_1532"/>
<dbReference type="GeneID" id="31481923"/>
<keyword evidence="3" id="KW-1185">Reference proteome</keyword>